<dbReference type="NCBIfam" id="NF010193">
    <property type="entry name" value="PRK13672.1"/>
    <property type="match status" value="1"/>
</dbReference>
<dbReference type="Pfam" id="PF06855">
    <property type="entry name" value="YozE_SAM_like"/>
    <property type="match status" value="1"/>
</dbReference>
<dbReference type="Proteomes" id="UP000233440">
    <property type="component" value="Unassembled WGS sequence"/>
</dbReference>
<comment type="caution">
    <text evidence="3">The sequence shown here is derived from an EMBL/GenBank/DDBJ whole genome shotgun (WGS) entry which is preliminary data.</text>
</comment>
<reference evidence="3 4" key="1">
    <citation type="submission" date="2017-11" db="EMBL/GenBank/DDBJ databases">
        <title>Bacillus camelliae sp. nov., isolated from pu'er tea.</title>
        <authorList>
            <person name="Niu L."/>
        </authorList>
    </citation>
    <scope>NUCLEOTIDE SEQUENCE [LARGE SCALE GENOMIC DNA]</scope>
    <source>
        <strain evidence="3 4">7578-1</strain>
    </source>
</reference>
<dbReference type="RefSeq" id="WP_101353199.1">
    <property type="nucleotide sequence ID" value="NZ_PIQO01000003.1"/>
</dbReference>
<sequence length="76" mass="9196">MNKSFYHYLMKYRDAKSKDELSHFANSAYKDHGFPKQSTDYNELSIYLEMNGSYLDSMSIFDRAWELYIFEEKKDL</sequence>
<proteinExistence type="inferred from homology"/>
<dbReference type="AlphaFoldDB" id="A0A2N3LNE1"/>
<accession>A0A2N3LNE1</accession>
<dbReference type="InterPro" id="IPR023089">
    <property type="entry name" value="YozE_SAM-like"/>
</dbReference>
<feature type="domain" description="YozE SAM-like" evidence="2">
    <location>
        <begin position="4"/>
        <end position="69"/>
    </location>
</feature>
<gene>
    <name evidence="3" type="ORF">CWO92_05475</name>
</gene>
<protein>
    <recommendedName>
        <fullName evidence="1">UPF0346 protein CWO92_05475</fullName>
    </recommendedName>
</protein>
<dbReference type="EMBL" id="PIQO01000003">
    <property type="protein sequence ID" value="PKR86138.1"/>
    <property type="molecule type" value="Genomic_DNA"/>
</dbReference>
<evidence type="ECO:0000313" key="3">
    <source>
        <dbReference type="EMBL" id="PKR86138.1"/>
    </source>
</evidence>
<dbReference type="HAMAP" id="MF_01538">
    <property type="entry name" value="UPF0346"/>
    <property type="match status" value="1"/>
</dbReference>
<dbReference type="SUPFAM" id="SSF140652">
    <property type="entry name" value="YozE-like"/>
    <property type="match status" value="1"/>
</dbReference>
<dbReference type="OrthoDB" id="2242851at2"/>
<dbReference type="InterPro" id="IPR010673">
    <property type="entry name" value="UPF0346"/>
</dbReference>
<dbReference type="InterPro" id="IPR036806">
    <property type="entry name" value="YozE_SAM-like_sf"/>
</dbReference>
<evidence type="ECO:0000259" key="2">
    <source>
        <dbReference type="Pfam" id="PF06855"/>
    </source>
</evidence>
<evidence type="ECO:0000256" key="1">
    <source>
        <dbReference type="HAMAP-Rule" id="MF_01538"/>
    </source>
</evidence>
<keyword evidence="4" id="KW-1185">Reference proteome</keyword>
<dbReference type="PIRSF" id="PIRSF037262">
    <property type="entry name" value="UCP037262"/>
    <property type="match status" value="1"/>
</dbReference>
<dbReference type="Gene3D" id="1.10.150.260">
    <property type="entry name" value="YozE SAM-like"/>
    <property type="match status" value="1"/>
</dbReference>
<name>A0A2N3LNE1_9BACI</name>
<organism evidence="3 4">
    <name type="scientific">Heyndrickxia camelliae</name>
    <dbReference type="NCBI Taxonomy" id="1707093"/>
    <lineage>
        <taxon>Bacteria</taxon>
        <taxon>Bacillati</taxon>
        <taxon>Bacillota</taxon>
        <taxon>Bacilli</taxon>
        <taxon>Bacillales</taxon>
        <taxon>Bacillaceae</taxon>
        <taxon>Heyndrickxia</taxon>
    </lineage>
</organism>
<comment type="similarity">
    <text evidence="1">Belongs to the UPF0346 family.</text>
</comment>
<evidence type="ECO:0000313" key="4">
    <source>
        <dbReference type="Proteomes" id="UP000233440"/>
    </source>
</evidence>